<dbReference type="InterPro" id="IPR039426">
    <property type="entry name" value="TonB-dep_rcpt-like"/>
</dbReference>
<keyword evidence="10 11" id="KW-0998">Cell outer membrane</keyword>
<feature type="chain" id="PRO_5020189927" evidence="13">
    <location>
        <begin position="27"/>
        <end position="704"/>
    </location>
</feature>
<dbReference type="InterPro" id="IPR036942">
    <property type="entry name" value="Beta-barrel_TonB_sf"/>
</dbReference>
<dbReference type="NCBIfam" id="TIGR01785">
    <property type="entry name" value="TonB-hemin"/>
    <property type="match status" value="1"/>
</dbReference>
<dbReference type="InterPro" id="IPR010949">
    <property type="entry name" value="TonB_Hb/transfer/lactofer_rcpt"/>
</dbReference>
<dbReference type="OrthoDB" id="9760333at2"/>
<evidence type="ECO:0000256" key="9">
    <source>
        <dbReference type="ARBA" id="ARBA00023170"/>
    </source>
</evidence>
<feature type="signal peptide" evidence="13">
    <location>
        <begin position="1"/>
        <end position="26"/>
    </location>
</feature>
<evidence type="ECO:0000256" key="5">
    <source>
        <dbReference type="ARBA" id="ARBA00022692"/>
    </source>
</evidence>
<proteinExistence type="inferred from homology"/>
<evidence type="ECO:0000256" key="8">
    <source>
        <dbReference type="ARBA" id="ARBA00023136"/>
    </source>
</evidence>
<keyword evidence="6 13" id="KW-0732">Signal</keyword>
<dbReference type="RefSeq" id="WP_131002223.1">
    <property type="nucleotide sequence ID" value="NZ_JBHSZR010000005.1"/>
</dbReference>
<comment type="similarity">
    <text evidence="2 11 12">Belongs to the TonB-dependent receptor family.</text>
</comment>
<protein>
    <submittedName>
        <fullName evidence="16">TonB-dependent hemoglobin/transferrin/lactoferrin family receptor</fullName>
    </submittedName>
</protein>
<keyword evidence="4 11" id="KW-1134">Transmembrane beta strand</keyword>
<keyword evidence="7 12" id="KW-0798">TonB box</keyword>
<dbReference type="GO" id="GO:0009279">
    <property type="term" value="C:cell outer membrane"/>
    <property type="evidence" value="ECO:0007669"/>
    <property type="project" value="UniProtKB-SubCell"/>
</dbReference>
<evidence type="ECO:0000256" key="3">
    <source>
        <dbReference type="ARBA" id="ARBA00022448"/>
    </source>
</evidence>
<dbReference type="InterPro" id="IPR012910">
    <property type="entry name" value="Plug_dom"/>
</dbReference>
<dbReference type="GO" id="GO:0015232">
    <property type="term" value="F:heme transmembrane transporter activity"/>
    <property type="evidence" value="ECO:0007669"/>
    <property type="project" value="InterPro"/>
</dbReference>
<dbReference type="Gene3D" id="2.170.130.10">
    <property type="entry name" value="TonB-dependent receptor, plug domain"/>
    <property type="match status" value="1"/>
</dbReference>
<sequence length="704" mass="75555">MTIAVRLRTLALASASALVFATPGFAQQAAAPTAEETSTLEPITVLATKTKEETIGAKAAVSSLREKDLARIGPRRVSDVFEALPGVDATQEEPDDPATSISIRGLQDFGRVAVIVDGARQDYQRSGHNANGMFYLDPEMISSVDVVRGPVANVYGSGAIGGVVSIDTKTADDVIKAGEKAGVLFNGSAASNTGELMGSTFVGARAGDAADIVIGGVKRHSDSYDDGDGDKVQDSGQSIESGMAKLRIRPADGHELTFSGLVYGADYTNGAWGPPARRVKHDVDQKQASVKWTFASPDNPLIDLSTSAYWTRTEDDQERLTPGAFGAAAGTNLFFKIDTVGADIHNSSRFTTGEVENTLTYGADVFRDKVHVEDSAGTNDLFTPTGERTVSGGFAEWQARYHWLELIGGLRYDHYQLKGDGKKADGGRLSPKGTVAVTPLPWLSVYGTYAEGYRAPSVTETLISGTHPAVIPGVPGSTFDLLPNFDLKPEVGRTKEIGVNVKRDGVFVAEDKVRLKANVFQNDVTNFIDLAERPGTPFQLFPGGPFITIPNQTYDNIAKARIKGFELEGQYDMGRVYGLLAYAYQHGRNKENGGDLISVQPQKLSTTIGFRAFDERLDAGVRWTWYGKRDATDSSLGSFGDSALVKAPSFNRIDLYGSYAISEAATAYLNLNNVTDKKYTRYLAADASPGFVAKAGLKVRLGMK</sequence>
<dbReference type="CDD" id="cd01347">
    <property type="entry name" value="ligand_gated_channel"/>
    <property type="match status" value="1"/>
</dbReference>
<dbReference type="InterPro" id="IPR037066">
    <property type="entry name" value="Plug_dom_sf"/>
</dbReference>
<dbReference type="GO" id="GO:0044718">
    <property type="term" value="P:siderophore transmembrane transport"/>
    <property type="evidence" value="ECO:0007669"/>
    <property type="project" value="TreeGrafter"/>
</dbReference>
<dbReference type="InterPro" id="IPR000531">
    <property type="entry name" value="Beta-barrel_TonB"/>
</dbReference>
<evidence type="ECO:0000313" key="17">
    <source>
        <dbReference type="Proteomes" id="UP000291613"/>
    </source>
</evidence>
<evidence type="ECO:0000256" key="4">
    <source>
        <dbReference type="ARBA" id="ARBA00022452"/>
    </source>
</evidence>
<keyword evidence="9 16" id="KW-0675">Receptor</keyword>
<dbReference type="GO" id="GO:0015344">
    <property type="term" value="F:siderophore uptake transmembrane transporter activity"/>
    <property type="evidence" value="ECO:0007669"/>
    <property type="project" value="TreeGrafter"/>
</dbReference>
<keyword evidence="5 11" id="KW-0812">Transmembrane</keyword>
<organism evidence="16 17">
    <name type="scientific">Hansschlegelia quercus</name>
    <dbReference type="NCBI Taxonomy" id="2528245"/>
    <lineage>
        <taxon>Bacteria</taxon>
        <taxon>Pseudomonadati</taxon>
        <taxon>Pseudomonadota</taxon>
        <taxon>Alphaproteobacteria</taxon>
        <taxon>Hyphomicrobiales</taxon>
        <taxon>Methylopilaceae</taxon>
        <taxon>Hansschlegelia</taxon>
    </lineage>
</organism>
<dbReference type="NCBIfam" id="TIGR01786">
    <property type="entry name" value="TonB-hemlactrns"/>
    <property type="match status" value="1"/>
</dbReference>
<name>A0A4Q9GMU1_9HYPH</name>
<dbReference type="AlphaFoldDB" id="A0A4Q9GMU1"/>
<dbReference type="EMBL" id="SIUB01000002">
    <property type="protein sequence ID" value="TBN54475.1"/>
    <property type="molecule type" value="Genomic_DNA"/>
</dbReference>
<evidence type="ECO:0000256" key="2">
    <source>
        <dbReference type="ARBA" id="ARBA00009810"/>
    </source>
</evidence>
<evidence type="ECO:0000256" key="1">
    <source>
        <dbReference type="ARBA" id="ARBA00004571"/>
    </source>
</evidence>
<evidence type="ECO:0000256" key="12">
    <source>
        <dbReference type="RuleBase" id="RU003357"/>
    </source>
</evidence>
<dbReference type="PANTHER" id="PTHR30069:SF41">
    <property type="entry name" value="HEME_HEMOPEXIN UTILIZATION PROTEIN C"/>
    <property type="match status" value="1"/>
</dbReference>
<evidence type="ECO:0000259" key="15">
    <source>
        <dbReference type="Pfam" id="PF07715"/>
    </source>
</evidence>
<dbReference type="Pfam" id="PF00593">
    <property type="entry name" value="TonB_dep_Rec_b-barrel"/>
    <property type="match status" value="1"/>
</dbReference>
<gene>
    <name evidence="16" type="ORF">EYR15_06505</name>
</gene>
<evidence type="ECO:0000256" key="13">
    <source>
        <dbReference type="SAM" id="SignalP"/>
    </source>
</evidence>
<dbReference type="SUPFAM" id="SSF56935">
    <property type="entry name" value="Porins"/>
    <property type="match status" value="1"/>
</dbReference>
<feature type="domain" description="TonB-dependent receptor plug" evidence="15">
    <location>
        <begin position="58"/>
        <end position="163"/>
    </location>
</feature>
<keyword evidence="17" id="KW-1185">Reference proteome</keyword>
<dbReference type="PROSITE" id="PS52016">
    <property type="entry name" value="TONB_DEPENDENT_REC_3"/>
    <property type="match status" value="1"/>
</dbReference>
<evidence type="ECO:0000256" key="11">
    <source>
        <dbReference type="PROSITE-ProRule" id="PRU01360"/>
    </source>
</evidence>
<evidence type="ECO:0000256" key="10">
    <source>
        <dbReference type="ARBA" id="ARBA00023237"/>
    </source>
</evidence>
<evidence type="ECO:0000259" key="14">
    <source>
        <dbReference type="Pfam" id="PF00593"/>
    </source>
</evidence>
<evidence type="ECO:0000256" key="7">
    <source>
        <dbReference type="ARBA" id="ARBA00023077"/>
    </source>
</evidence>
<dbReference type="InterPro" id="IPR011276">
    <property type="entry name" value="TonB_haem/Hb_rcpt"/>
</dbReference>
<dbReference type="Gene3D" id="2.40.170.20">
    <property type="entry name" value="TonB-dependent receptor, beta-barrel domain"/>
    <property type="match status" value="1"/>
</dbReference>
<reference evidence="16 17" key="1">
    <citation type="submission" date="2019-02" db="EMBL/GenBank/DDBJ databases">
        <title>Hansschlegelia quercus sp. nov., a novel methylotrophic bacterium from buds of oak (Quercus robur L.).</title>
        <authorList>
            <person name="Agafonova N.V."/>
            <person name="Kaparullina E.N."/>
            <person name="Grouzdev D.S."/>
            <person name="Doronina N.V."/>
        </authorList>
    </citation>
    <scope>NUCLEOTIDE SEQUENCE [LARGE SCALE GENOMIC DNA]</scope>
    <source>
        <strain evidence="16 17">Dub</strain>
    </source>
</reference>
<evidence type="ECO:0000256" key="6">
    <source>
        <dbReference type="ARBA" id="ARBA00022729"/>
    </source>
</evidence>
<accession>A0A4Q9GMU1</accession>
<feature type="domain" description="TonB-dependent receptor-like beta-barrel" evidence="14">
    <location>
        <begin position="263"/>
        <end position="674"/>
    </location>
</feature>
<dbReference type="Pfam" id="PF07715">
    <property type="entry name" value="Plug"/>
    <property type="match status" value="1"/>
</dbReference>
<dbReference type="PANTHER" id="PTHR30069">
    <property type="entry name" value="TONB-DEPENDENT OUTER MEMBRANE RECEPTOR"/>
    <property type="match status" value="1"/>
</dbReference>
<evidence type="ECO:0000313" key="16">
    <source>
        <dbReference type="EMBL" id="TBN54475.1"/>
    </source>
</evidence>
<keyword evidence="3 11" id="KW-0813">Transport</keyword>
<comment type="caution">
    <text evidence="16">The sequence shown here is derived from an EMBL/GenBank/DDBJ whole genome shotgun (WGS) entry which is preliminary data.</text>
</comment>
<comment type="subcellular location">
    <subcellularLocation>
        <location evidence="1 11">Cell outer membrane</location>
        <topology evidence="1 11">Multi-pass membrane protein</topology>
    </subcellularLocation>
</comment>
<keyword evidence="8 11" id="KW-0472">Membrane</keyword>
<dbReference type="Proteomes" id="UP000291613">
    <property type="component" value="Unassembled WGS sequence"/>
</dbReference>